<dbReference type="PANTHER" id="PTHR48081">
    <property type="entry name" value="AB HYDROLASE SUPERFAMILY PROTEIN C4A8.06C"/>
    <property type="match status" value="1"/>
</dbReference>
<organism evidence="4 5">
    <name type="scientific">Polystyrenella longa</name>
    <dbReference type="NCBI Taxonomy" id="2528007"/>
    <lineage>
        <taxon>Bacteria</taxon>
        <taxon>Pseudomonadati</taxon>
        <taxon>Planctomycetota</taxon>
        <taxon>Planctomycetia</taxon>
        <taxon>Planctomycetales</taxon>
        <taxon>Planctomycetaceae</taxon>
        <taxon>Polystyrenella</taxon>
    </lineage>
</organism>
<evidence type="ECO:0000259" key="3">
    <source>
        <dbReference type="Pfam" id="PF20434"/>
    </source>
</evidence>
<dbReference type="InterPro" id="IPR050300">
    <property type="entry name" value="GDXG_lipolytic_enzyme"/>
</dbReference>
<dbReference type="PANTHER" id="PTHR48081:SF9">
    <property type="entry name" value="CARBOXYLESTERASE"/>
    <property type="match status" value="1"/>
</dbReference>
<sequence length="276" mass="31285" precursor="true">MHRSSLLPVLFFLLLCLFANTSQQAIAEEGYELVENVPYRQDDELTEYMQERCRLDIYHPIEKTGFATVVWFHGGGLRAGNKYLPDQLREKGIAVVPVNYRLHPKVKSPAYIDDAAAAVAWVFKNIESYGGDPKKIFVSGHSAGGYQTSMIGLDKKWLQKYDLDANEIAGLIPFSGHSITHFTVRKEMGIDKNTPLIDDMAPLSHLRKDAPPILIITGDRELELLGRYEENAYMWRMLKIVGHPDVKLEELEGFTHGGMNQPAQLLLLDFMKKHSK</sequence>
<dbReference type="InterPro" id="IPR029058">
    <property type="entry name" value="AB_hydrolase_fold"/>
</dbReference>
<dbReference type="Gene3D" id="3.40.50.1820">
    <property type="entry name" value="alpha/beta hydrolase"/>
    <property type="match status" value="1"/>
</dbReference>
<gene>
    <name evidence="4" type="primary">nlhH_2</name>
    <name evidence="4" type="ORF">Pla110_26670</name>
</gene>
<keyword evidence="2" id="KW-0732">Signal</keyword>
<reference evidence="4 5" key="1">
    <citation type="submission" date="2019-02" db="EMBL/GenBank/DDBJ databases">
        <title>Deep-cultivation of Planctomycetes and their phenomic and genomic characterization uncovers novel biology.</title>
        <authorList>
            <person name="Wiegand S."/>
            <person name="Jogler M."/>
            <person name="Boedeker C."/>
            <person name="Pinto D."/>
            <person name="Vollmers J."/>
            <person name="Rivas-Marin E."/>
            <person name="Kohn T."/>
            <person name="Peeters S.H."/>
            <person name="Heuer A."/>
            <person name="Rast P."/>
            <person name="Oberbeckmann S."/>
            <person name="Bunk B."/>
            <person name="Jeske O."/>
            <person name="Meyerdierks A."/>
            <person name="Storesund J.E."/>
            <person name="Kallscheuer N."/>
            <person name="Luecker S."/>
            <person name="Lage O.M."/>
            <person name="Pohl T."/>
            <person name="Merkel B.J."/>
            <person name="Hornburger P."/>
            <person name="Mueller R.-W."/>
            <person name="Bruemmer F."/>
            <person name="Labrenz M."/>
            <person name="Spormann A.M."/>
            <person name="Op den Camp H."/>
            <person name="Overmann J."/>
            <person name="Amann R."/>
            <person name="Jetten M.S.M."/>
            <person name="Mascher T."/>
            <person name="Medema M.H."/>
            <person name="Devos D.P."/>
            <person name="Kaster A.-K."/>
            <person name="Ovreas L."/>
            <person name="Rohde M."/>
            <person name="Galperin M.Y."/>
            <person name="Jogler C."/>
        </authorList>
    </citation>
    <scope>NUCLEOTIDE SEQUENCE [LARGE SCALE GENOMIC DNA]</scope>
    <source>
        <strain evidence="4 5">Pla110</strain>
    </source>
</reference>
<dbReference type="OrthoDB" id="9806180at2"/>
<feature type="domain" description="BD-FAE-like" evidence="3">
    <location>
        <begin position="55"/>
        <end position="220"/>
    </location>
</feature>
<dbReference type="SUPFAM" id="SSF53474">
    <property type="entry name" value="alpha/beta-Hydrolases"/>
    <property type="match status" value="1"/>
</dbReference>
<evidence type="ECO:0000313" key="5">
    <source>
        <dbReference type="Proteomes" id="UP000317178"/>
    </source>
</evidence>
<dbReference type="Proteomes" id="UP000317178">
    <property type="component" value="Chromosome"/>
</dbReference>
<keyword evidence="1 4" id="KW-0378">Hydrolase</keyword>
<feature type="signal peptide" evidence="2">
    <location>
        <begin position="1"/>
        <end position="27"/>
    </location>
</feature>
<dbReference type="EMBL" id="CP036281">
    <property type="protein sequence ID" value="QDU80931.1"/>
    <property type="molecule type" value="Genomic_DNA"/>
</dbReference>
<proteinExistence type="predicted"/>
<protein>
    <submittedName>
        <fullName evidence="4">Carboxylesterase NlhH</fullName>
        <ecNumber evidence="4">3.1.1.1</ecNumber>
    </submittedName>
</protein>
<dbReference type="KEGG" id="plon:Pla110_26670"/>
<dbReference type="RefSeq" id="WP_144996159.1">
    <property type="nucleotide sequence ID" value="NZ_CP036281.1"/>
</dbReference>
<dbReference type="InterPro" id="IPR049492">
    <property type="entry name" value="BD-FAE-like_dom"/>
</dbReference>
<keyword evidence="5" id="KW-1185">Reference proteome</keyword>
<accession>A0A518CNX8</accession>
<evidence type="ECO:0000256" key="1">
    <source>
        <dbReference type="ARBA" id="ARBA00022801"/>
    </source>
</evidence>
<dbReference type="AlphaFoldDB" id="A0A518CNX8"/>
<feature type="chain" id="PRO_5022187090" evidence="2">
    <location>
        <begin position="28"/>
        <end position="276"/>
    </location>
</feature>
<evidence type="ECO:0000256" key="2">
    <source>
        <dbReference type="SAM" id="SignalP"/>
    </source>
</evidence>
<dbReference type="GO" id="GO:0106435">
    <property type="term" value="F:carboxylesterase activity"/>
    <property type="evidence" value="ECO:0007669"/>
    <property type="project" value="UniProtKB-EC"/>
</dbReference>
<evidence type="ECO:0000313" key="4">
    <source>
        <dbReference type="EMBL" id="QDU80931.1"/>
    </source>
</evidence>
<dbReference type="Pfam" id="PF20434">
    <property type="entry name" value="BD-FAE"/>
    <property type="match status" value="1"/>
</dbReference>
<dbReference type="EC" id="3.1.1.1" evidence="4"/>
<name>A0A518CNX8_9PLAN</name>